<feature type="domain" description="SLH" evidence="5">
    <location>
        <begin position="330"/>
        <end position="393"/>
    </location>
</feature>
<feature type="repeat" description="TPR" evidence="3">
    <location>
        <begin position="174"/>
        <end position="207"/>
    </location>
</feature>
<comment type="caution">
    <text evidence="6">The sequence shown here is derived from an EMBL/GenBank/DDBJ whole genome shotgun (WGS) entry which is preliminary data.</text>
</comment>
<feature type="repeat" description="TPR" evidence="3">
    <location>
        <begin position="208"/>
        <end position="241"/>
    </location>
</feature>
<feature type="repeat" description="TPR" evidence="3">
    <location>
        <begin position="92"/>
        <end position="125"/>
    </location>
</feature>
<dbReference type="InterPro" id="IPR001119">
    <property type="entry name" value="SLH_dom"/>
</dbReference>
<dbReference type="Pfam" id="PF14559">
    <property type="entry name" value="TPR_19"/>
    <property type="match status" value="1"/>
</dbReference>
<organism evidence="6 7">
    <name type="scientific">candidate division KSB3 bacterium</name>
    <dbReference type="NCBI Taxonomy" id="2044937"/>
    <lineage>
        <taxon>Bacteria</taxon>
        <taxon>candidate division KSB3</taxon>
    </lineage>
</organism>
<name>A0A2G6E4V3_9BACT</name>
<evidence type="ECO:0000313" key="7">
    <source>
        <dbReference type="Proteomes" id="UP000229740"/>
    </source>
</evidence>
<dbReference type="Pfam" id="PF07719">
    <property type="entry name" value="TPR_2"/>
    <property type="match status" value="2"/>
</dbReference>
<dbReference type="InterPro" id="IPR013105">
    <property type="entry name" value="TPR_2"/>
</dbReference>
<dbReference type="InterPro" id="IPR051012">
    <property type="entry name" value="CellSynth/LPSAsmb/PSIAsmb"/>
</dbReference>
<dbReference type="Pfam" id="PF13432">
    <property type="entry name" value="TPR_16"/>
    <property type="match status" value="1"/>
</dbReference>
<feature type="compositionally biased region" description="Low complexity" evidence="4">
    <location>
        <begin position="39"/>
        <end position="48"/>
    </location>
</feature>
<dbReference type="PROSITE" id="PS50293">
    <property type="entry name" value="TPR_REGION"/>
    <property type="match status" value="2"/>
</dbReference>
<dbReference type="PROSITE" id="PS51257">
    <property type="entry name" value="PROKAR_LIPOPROTEIN"/>
    <property type="match status" value="1"/>
</dbReference>
<dbReference type="Proteomes" id="UP000229740">
    <property type="component" value="Unassembled WGS sequence"/>
</dbReference>
<evidence type="ECO:0000313" key="6">
    <source>
        <dbReference type="EMBL" id="PID56781.1"/>
    </source>
</evidence>
<dbReference type="PANTHER" id="PTHR45586">
    <property type="entry name" value="TPR REPEAT-CONTAINING PROTEIN PA4667"/>
    <property type="match status" value="1"/>
</dbReference>
<evidence type="ECO:0000256" key="3">
    <source>
        <dbReference type="PROSITE-ProRule" id="PRU00339"/>
    </source>
</evidence>
<dbReference type="InterPro" id="IPR011990">
    <property type="entry name" value="TPR-like_helical_dom_sf"/>
</dbReference>
<feature type="repeat" description="TPR" evidence="3">
    <location>
        <begin position="126"/>
        <end position="159"/>
    </location>
</feature>
<dbReference type="SMART" id="SM00028">
    <property type="entry name" value="TPR"/>
    <property type="match status" value="6"/>
</dbReference>
<dbReference type="AlphaFoldDB" id="A0A2G6E4V3"/>
<keyword evidence="2 3" id="KW-0802">TPR repeat</keyword>
<dbReference type="PROSITE" id="PS50005">
    <property type="entry name" value="TPR"/>
    <property type="match status" value="5"/>
</dbReference>
<evidence type="ECO:0000256" key="1">
    <source>
        <dbReference type="ARBA" id="ARBA00022737"/>
    </source>
</evidence>
<sequence length="450" mass="51666">MRFQRAWIFSASCFIILLATFLSGCPQIRETPGHRPEPQAEQDPQQQASEEKMERLTAEWAYTQGMLALDRRQTADAVRYFQLAIKRDAMHLDAYLRLGDLYSMQQKYLPAESYYNKVLRYDPESIPAYSALGTMYREMGNYRESLSFYRKVQELDPGNQDAEAQIAGITKDLFKQHYEQGMAYKHAGELEKALIELQKAQSLDPENVEFSIELAELLLQQGDYVSADSYFQHILSRDPDNPQAIIGLGKVQLAQKHYDEALQHFERARALQPHNSELKRLIQDSQMDRVSHSLPPQYHEISRKEQVTRGDLAALLMVELMMGSRLPASDRVAIISDITTHWAKLYIIQAVQLRLMALPPDRYFRPDEPVRKGQLAFILDTIARQLSVQLPEGNAVSFADVYPENQYYDAILRFLSAKLMNAESQDRFGISSPVSGEETLQIFQKFKALL</sequence>
<evidence type="ECO:0000256" key="4">
    <source>
        <dbReference type="SAM" id="MobiDB-lite"/>
    </source>
</evidence>
<accession>A0A2G6E4V3</accession>
<dbReference type="InterPro" id="IPR019734">
    <property type="entry name" value="TPR_rpt"/>
</dbReference>
<evidence type="ECO:0000256" key="2">
    <source>
        <dbReference type="ARBA" id="ARBA00022803"/>
    </source>
</evidence>
<feature type="region of interest" description="Disordered" evidence="4">
    <location>
        <begin position="29"/>
        <end position="53"/>
    </location>
</feature>
<feature type="repeat" description="TPR" evidence="3">
    <location>
        <begin position="242"/>
        <end position="275"/>
    </location>
</feature>
<evidence type="ECO:0000259" key="5">
    <source>
        <dbReference type="PROSITE" id="PS51272"/>
    </source>
</evidence>
<gene>
    <name evidence="6" type="ORF">CSB45_10090</name>
</gene>
<protein>
    <recommendedName>
        <fullName evidence="5">SLH domain-containing protein</fullName>
    </recommendedName>
</protein>
<proteinExistence type="predicted"/>
<reference evidence="6 7" key="1">
    <citation type="submission" date="2017-10" db="EMBL/GenBank/DDBJ databases">
        <title>Novel microbial diversity and functional potential in the marine mammal oral microbiome.</title>
        <authorList>
            <person name="Dudek N.K."/>
            <person name="Sun C.L."/>
            <person name="Burstein D."/>
            <person name="Kantor R.S."/>
            <person name="Aliaga Goltsman D.S."/>
            <person name="Bik E.M."/>
            <person name="Thomas B.C."/>
            <person name="Banfield J.F."/>
            <person name="Relman D.A."/>
        </authorList>
    </citation>
    <scope>NUCLEOTIDE SEQUENCE [LARGE SCALE GENOMIC DNA]</scope>
    <source>
        <strain evidence="6">DOLZORAL124_49_17</strain>
    </source>
</reference>
<dbReference type="PROSITE" id="PS51272">
    <property type="entry name" value="SLH"/>
    <property type="match status" value="1"/>
</dbReference>
<dbReference type="PANTHER" id="PTHR45586:SF1">
    <property type="entry name" value="LIPOPOLYSACCHARIDE ASSEMBLY PROTEIN B"/>
    <property type="match status" value="1"/>
</dbReference>
<dbReference type="Pfam" id="PF00395">
    <property type="entry name" value="SLH"/>
    <property type="match status" value="1"/>
</dbReference>
<dbReference type="Gene3D" id="1.25.40.10">
    <property type="entry name" value="Tetratricopeptide repeat domain"/>
    <property type="match status" value="2"/>
</dbReference>
<dbReference type="SUPFAM" id="SSF48452">
    <property type="entry name" value="TPR-like"/>
    <property type="match status" value="1"/>
</dbReference>
<dbReference type="EMBL" id="PDPS01000031">
    <property type="protein sequence ID" value="PID56781.1"/>
    <property type="molecule type" value="Genomic_DNA"/>
</dbReference>
<keyword evidence="1" id="KW-0677">Repeat</keyword>